<reference evidence="1 2" key="1">
    <citation type="submission" date="2015-01" db="EMBL/GenBank/DDBJ databases">
        <title>Evolution of Trichinella species and genotypes.</title>
        <authorList>
            <person name="Korhonen P.K."/>
            <person name="Edoardo P."/>
            <person name="Giuseppe L.R."/>
            <person name="Gasser R.B."/>
        </authorList>
    </citation>
    <scope>NUCLEOTIDE SEQUENCE [LARGE SCALE GENOMIC DNA]</scope>
    <source>
        <strain evidence="1">ISS1980</strain>
    </source>
</reference>
<comment type="caution">
    <text evidence="1">The sequence shown here is derived from an EMBL/GenBank/DDBJ whole genome shotgun (WGS) entry which is preliminary data.</text>
</comment>
<name>A0A0V1MAK1_9BILA</name>
<keyword evidence="2" id="KW-1185">Reference proteome</keyword>
<dbReference type="EMBL" id="JYDO01000154">
    <property type="protein sequence ID" value="KRZ68790.1"/>
    <property type="molecule type" value="Genomic_DNA"/>
</dbReference>
<sequence>MRCGATIRERIFTFPLTSHCHPNTIRFIKHCLLPADDVEAVFQLSFTSCKRQTTCKTFEKDHVVVFIGSVISAQQKITHGSPVKRRMWKQCFSSRSLLASVKRLARPLKKITSRFHRLCYICSAEYQSRVTSPSWDVGCGNNVLVLAHFLTTEVE</sequence>
<gene>
    <name evidence="1" type="ORF">T10_9411</name>
</gene>
<proteinExistence type="predicted"/>
<accession>A0A0V1MAK1</accession>
<organism evidence="1 2">
    <name type="scientific">Trichinella papuae</name>
    <dbReference type="NCBI Taxonomy" id="268474"/>
    <lineage>
        <taxon>Eukaryota</taxon>
        <taxon>Metazoa</taxon>
        <taxon>Ecdysozoa</taxon>
        <taxon>Nematoda</taxon>
        <taxon>Enoplea</taxon>
        <taxon>Dorylaimia</taxon>
        <taxon>Trichinellida</taxon>
        <taxon>Trichinellidae</taxon>
        <taxon>Trichinella</taxon>
    </lineage>
</organism>
<protein>
    <submittedName>
        <fullName evidence="1">Uncharacterized protein</fullName>
    </submittedName>
</protein>
<dbReference type="AlphaFoldDB" id="A0A0V1MAK1"/>
<evidence type="ECO:0000313" key="1">
    <source>
        <dbReference type="EMBL" id="KRZ68790.1"/>
    </source>
</evidence>
<evidence type="ECO:0000313" key="2">
    <source>
        <dbReference type="Proteomes" id="UP000054843"/>
    </source>
</evidence>
<dbReference type="Proteomes" id="UP000054843">
    <property type="component" value="Unassembled WGS sequence"/>
</dbReference>